<evidence type="ECO:0000256" key="2">
    <source>
        <dbReference type="ARBA" id="ARBA00006555"/>
    </source>
</evidence>
<evidence type="ECO:0000256" key="6">
    <source>
        <dbReference type="ARBA" id="ARBA00022692"/>
    </source>
</evidence>
<evidence type="ECO:0000256" key="5">
    <source>
        <dbReference type="ARBA" id="ARBA00022519"/>
    </source>
</evidence>
<evidence type="ECO:0000256" key="3">
    <source>
        <dbReference type="ARBA" id="ARBA00022448"/>
    </source>
</evidence>
<dbReference type="PROSITE" id="PS52015">
    <property type="entry name" value="TONB_CTD"/>
    <property type="match status" value="2"/>
</dbReference>
<comment type="subcellular location">
    <subcellularLocation>
        <location evidence="1">Cell inner membrane</location>
        <topology evidence="1">Single-pass membrane protein</topology>
        <orientation evidence="1">Periplasmic side</orientation>
    </subcellularLocation>
</comment>
<reference evidence="12 13" key="1">
    <citation type="submission" date="2024-05" db="EMBL/GenBank/DDBJ databases">
        <authorList>
            <person name="Duchaud E."/>
        </authorList>
    </citation>
    <scope>NUCLEOTIDE SEQUENCE [LARGE SCALE GENOMIC DNA]</scope>
    <source>
        <strain evidence="12">Ena-SAMPLE-TAB-13-05-2024-13:56:06:370-140305</strain>
    </source>
</reference>
<evidence type="ECO:0000256" key="7">
    <source>
        <dbReference type="ARBA" id="ARBA00022927"/>
    </source>
</evidence>
<name>A0ABP1FGR3_9FLAO</name>
<keyword evidence="7" id="KW-0653">Protein transport</keyword>
<keyword evidence="3" id="KW-0813">Transport</keyword>
<evidence type="ECO:0000313" key="12">
    <source>
        <dbReference type="EMBL" id="CAL2107820.1"/>
    </source>
</evidence>
<dbReference type="Proteomes" id="UP001497602">
    <property type="component" value="Unassembled WGS sequence"/>
</dbReference>
<feature type="domain" description="TonB C-terminal" evidence="11">
    <location>
        <begin position="137"/>
        <end position="234"/>
    </location>
</feature>
<keyword evidence="4" id="KW-1003">Cell membrane</keyword>
<gene>
    <name evidence="12" type="ORF">T190115A13A_50062</name>
</gene>
<accession>A0ABP1FGR3</accession>
<dbReference type="InterPro" id="IPR051045">
    <property type="entry name" value="TonB-dependent_transducer"/>
</dbReference>
<dbReference type="Pfam" id="PF03544">
    <property type="entry name" value="TonB_C"/>
    <property type="match status" value="2"/>
</dbReference>
<evidence type="ECO:0000256" key="1">
    <source>
        <dbReference type="ARBA" id="ARBA00004383"/>
    </source>
</evidence>
<keyword evidence="9" id="KW-0472">Membrane</keyword>
<keyword evidence="5" id="KW-0997">Cell inner membrane</keyword>
<feature type="domain" description="TonB C-terminal" evidence="11">
    <location>
        <begin position="273"/>
        <end position="364"/>
    </location>
</feature>
<dbReference type="PANTHER" id="PTHR33446:SF2">
    <property type="entry name" value="PROTEIN TONB"/>
    <property type="match status" value="1"/>
</dbReference>
<evidence type="ECO:0000259" key="11">
    <source>
        <dbReference type="PROSITE" id="PS52015"/>
    </source>
</evidence>
<dbReference type="NCBIfam" id="TIGR01352">
    <property type="entry name" value="tonB_Cterm"/>
    <property type="match status" value="2"/>
</dbReference>
<evidence type="ECO:0000256" key="9">
    <source>
        <dbReference type="ARBA" id="ARBA00023136"/>
    </source>
</evidence>
<comment type="similarity">
    <text evidence="2">Belongs to the TonB family.</text>
</comment>
<dbReference type="EMBL" id="CAXJRC010000042">
    <property type="protein sequence ID" value="CAL2107820.1"/>
    <property type="molecule type" value="Genomic_DNA"/>
</dbReference>
<keyword evidence="8" id="KW-1133">Transmembrane helix</keyword>
<dbReference type="PANTHER" id="PTHR33446">
    <property type="entry name" value="PROTEIN TONB-RELATED"/>
    <property type="match status" value="1"/>
</dbReference>
<comment type="caution">
    <text evidence="12">The sequence shown here is derived from an EMBL/GenBank/DDBJ whole genome shotgun (WGS) entry which is preliminary data.</text>
</comment>
<keyword evidence="13" id="KW-1185">Reference proteome</keyword>
<feature type="signal peptide" evidence="10">
    <location>
        <begin position="1"/>
        <end position="20"/>
    </location>
</feature>
<feature type="chain" id="PRO_5046573655" evidence="10">
    <location>
        <begin position="21"/>
        <end position="364"/>
    </location>
</feature>
<proteinExistence type="inferred from homology"/>
<evidence type="ECO:0000256" key="10">
    <source>
        <dbReference type="SAM" id="SignalP"/>
    </source>
</evidence>
<organism evidence="12 13">
    <name type="scientific">Tenacibaculum vairaonense</name>
    <dbReference type="NCBI Taxonomy" id="3137860"/>
    <lineage>
        <taxon>Bacteria</taxon>
        <taxon>Pseudomonadati</taxon>
        <taxon>Bacteroidota</taxon>
        <taxon>Flavobacteriia</taxon>
        <taxon>Flavobacteriales</taxon>
        <taxon>Flavobacteriaceae</taxon>
        <taxon>Tenacibaculum</taxon>
    </lineage>
</organism>
<protein>
    <submittedName>
        <fullName evidence="12">Periplasmic protein TonB</fullName>
    </submittedName>
</protein>
<sequence length="364" mass="40950">MNQKLKYALLPLFMVTVAFSQSTKTCSSPDDDTLADLNSITKCSIDKSKDDKEQKISVEIVTRKRIVRKRNKATGLTNQNNHSHKLAAVKKKVDVVNTIIDNSNKEAVPDILPFSYVDQIPLFKKCESVPILTQSKCFRSQVMSHIKRNMKYPEIAYKKGIQGKVYVHFIINKDGNIDELKVVPPYKGELLGKEAERIIKKLPKLTPGEHKGNPVVVKYGLPITFKIPGVKRTNIRKVSANKKIKEVIYSFSSLDEIPKFDACEKSNDDTMSCFNKNLIRHIEKHFAYPEEAKLKGIQGNVMVNFVINKEGNITDITSNGSESGKILELAAVKLVEKLPKLNPAKKAGKNVNTSYSFPINFKLD</sequence>
<evidence type="ECO:0000256" key="4">
    <source>
        <dbReference type="ARBA" id="ARBA00022475"/>
    </source>
</evidence>
<dbReference type="Gene3D" id="3.30.1150.10">
    <property type="match status" value="2"/>
</dbReference>
<dbReference type="SUPFAM" id="SSF74653">
    <property type="entry name" value="TolA/TonB C-terminal domain"/>
    <property type="match status" value="2"/>
</dbReference>
<dbReference type="InterPro" id="IPR006260">
    <property type="entry name" value="TonB/TolA_C"/>
</dbReference>
<dbReference type="RefSeq" id="WP_348739416.1">
    <property type="nucleotide sequence ID" value="NZ_CAXJRC010000042.1"/>
</dbReference>
<keyword evidence="10" id="KW-0732">Signal</keyword>
<evidence type="ECO:0000313" key="13">
    <source>
        <dbReference type="Proteomes" id="UP001497602"/>
    </source>
</evidence>
<evidence type="ECO:0000256" key="8">
    <source>
        <dbReference type="ARBA" id="ARBA00022989"/>
    </source>
</evidence>
<dbReference type="InterPro" id="IPR037682">
    <property type="entry name" value="TonB_C"/>
</dbReference>
<keyword evidence="6" id="KW-0812">Transmembrane</keyword>